<dbReference type="HOGENOM" id="CLU_3388995_0_0_3"/>
<name>B1WNV3_CROS5</name>
<dbReference type="STRING" id="43989.cce_2182"/>
<proteinExistence type="predicted"/>
<evidence type="ECO:0000313" key="1">
    <source>
        <dbReference type="EMBL" id="ACB51532.1"/>
    </source>
</evidence>
<dbReference type="EMBL" id="CP000806">
    <property type="protein sequence ID" value="ACB51532.1"/>
    <property type="molecule type" value="Genomic_DNA"/>
</dbReference>
<protein>
    <submittedName>
        <fullName evidence="1">Uncharacterized protein</fullName>
    </submittedName>
</protein>
<dbReference type="Proteomes" id="UP000001203">
    <property type="component" value="Chromosome circular"/>
</dbReference>
<reference evidence="1 2" key="1">
    <citation type="journal article" date="2008" name="Proc. Natl. Acad. Sci. U.S.A.">
        <title>The genome of Cyanothece 51142, a unicellular diazotrophic cyanobacterium important in the marine nitrogen cycle.</title>
        <authorList>
            <person name="Welsh E.A."/>
            <person name="Liberton M."/>
            <person name="Stoeckel J."/>
            <person name="Loh T."/>
            <person name="Elvitigala T."/>
            <person name="Wang C."/>
            <person name="Wollam A."/>
            <person name="Fulton R.S."/>
            <person name="Clifton S.W."/>
            <person name="Jacobs J.M."/>
            <person name="Aurora R."/>
            <person name="Ghosh B.K."/>
            <person name="Sherman L.A."/>
            <person name="Smith R.D."/>
            <person name="Wilson R.K."/>
            <person name="Pakrasi H.B."/>
        </authorList>
    </citation>
    <scope>NUCLEOTIDE SEQUENCE [LARGE SCALE GENOMIC DNA]</scope>
    <source>
        <strain evidence="2">ATCC 51142 / BH68</strain>
    </source>
</reference>
<evidence type="ECO:0000313" key="2">
    <source>
        <dbReference type="Proteomes" id="UP000001203"/>
    </source>
</evidence>
<gene>
    <name evidence="1" type="ordered locus">cce_2182</name>
</gene>
<accession>B1WNV3</accession>
<organism evidence="1 2">
    <name type="scientific">Crocosphaera subtropica (strain ATCC 51142 / BH68)</name>
    <name type="common">Cyanothece sp. (strain ATCC 51142)</name>
    <dbReference type="NCBI Taxonomy" id="43989"/>
    <lineage>
        <taxon>Bacteria</taxon>
        <taxon>Bacillati</taxon>
        <taxon>Cyanobacteriota</taxon>
        <taxon>Cyanophyceae</taxon>
        <taxon>Oscillatoriophycideae</taxon>
        <taxon>Chroococcales</taxon>
        <taxon>Aphanothecaceae</taxon>
        <taxon>Crocosphaera</taxon>
        <taxon>Crocosphaera subtropica</taxon>
    </lineage>
</organism>
<dbReference type="KEGG" id="cyt:cce_2182"/>
<sequence>MNHYYSLIYCHYPPEAIYQTPNQKIEIASEAQ</sequence>
<dbReference type="AlphaFoldDB" id="B1WNV3"/>
<keyword evidence="2" id="KW-1185">Reference proteome</keyword>